<feature type="region of interest" description="Disordered" evidence="1">
    <location>
        <begin position="271"/>
        <end position="293"/>
    </location>
</feature>
<evidence type="ECO:0008006" key="5">
    <source>
        <dbReference type="Google" id="ProtNLM"/>
    </source>
</evidence>
<dbReference type="RefSeq" id="WP_265721801.1">
    <property type="nucleotide sequence ID" value="NZ_JAPIVK010000015.1"/>
</dbReference>
<protein>
    <recommendedName>
        <fullName evidence="5">DUF1570 domain-containing protein</fullName>
    </recommendedName>
</protein>
<keyword evidence="4" id="KW-1185">Reference proteome</keyword>
<dbReference type="EMBL" id="JBHUJD010000001">
    <property type="protein sequence ID" value="MFD2309007.1"/>
    <property type="molecule type" value="Genomic_DNA"/>
</dbReference>
<accession>A0ABW5E6P8</accession>
<name>A0ABW5E6P8_9GAMM</name>
<feature type="signal peptide" evidence="2">
    <location>
        <begin position="1"/>
        <end position="23"/>
    </location>
</feature>
<evidence type="ECO:0000313" key="4">
    <source>
        <dbReference type="Proteomes" id="UP001597425"/>
    </source>
</evidence>
<gene>
    <name evidence="3" type="ORF">ACFSKX_01135</name>
</gene>
<feature type="chain" id="PRO_5046126375" description="DUF1570 domain-containing protein" evidence="2">
    <location>
        <begin position="24"/>
        <end position="586"/>
    </location>
</feature>
<evidence type="ECO:0000256" key="2">
    <source>
        <dbReference type="SAM" id="SignalP"/>
    </source>
</evidence>
<sequence>MKTTFLRLLSLLAILAAGCSAPASLVDADWYQVETPHFRIVTNGRPAMVEELARDLERFRAATSQLLRVRRDQQRLTVFALANRMSYAGIVGEKQSRHTGGMFHHTSYGSFALVNLERYRFMREHPAREFLFHEYTHFLTYGSSPVQYPFWYSEGFAEFFSTVRFPDDGSYVFGDIPVDRGSSLVNDRPMPLEDLLRATPATVDRDQRLKVYAGGWMLTHWLIMNSDRIDRIGEYIDAYNRGADPVDALTGALGMPFEDLERAYLKQARGKFPRRKGQLPDDYRPVDPQPQPMPQRQAVAEIARFMVMSGRQSEPLKELVQYARTERADSHELTSVMAVAEAQAGDFERAKEMLATIPADLHGELWYRGAEAWLWMDRELQKGAESDPEQMAAVRDRFVSLVNDNDEVAAHWYGLAVAMQKLGYLREKYLEMLEQAYLRAPREREIAWWYAHELYLDRDAERFAYVTRPLLMQIDGQAYREQLQSMLADLSVDGAPAARRAGETLGATFAKYRGYSAHKALAVAFDYKGAYALGYVFDSPDQDAANDRALAACESRRTESDVEAPCRIYAEGDRVVGGADDSARRL</sequence>
<dbReference type="PROSITE" id="PS51257">
    <property type="entry name" value="PROKAR_LIPOPROTEIN"/>
    <property type="match status" value="1"/>
</dbReference>
<evidence type="ECO:0000256" key="1">
    <source>
        <dbReference type="SAM" id="MobiDB-lite"/>
    </source>
</evidence>
<keyword evidence="2" id="KW-0732">Signal</keyword>
<evidence type="ECO:0000313" key="3">
    <source>
        <dbReference type="EMBL" id="MFD2309007.1"/>
    </source>
</evidence>
<dbReference type="Proteomes" id="UP001597425">
    <property type="component" value="Unassembled WGS sequence"/>
</dbReference>
<reference evidence="4" key="1">
    <citation type="journal article" date="2019" name="Int. J. Syst. Evol. Microbiol.">
        <title>The Global Catalogue of Microorganisms (GCM) 10K type strain sequencing project: providing services to taxonomists for standard genome sequencing and annotation.</title>
        <authorList>
            <consortium name="The Broad Institute Genomics Platform"/>
            <consortium name="The Broad Institute Genome Sequencing Center for Infectious Disease"/>
            <person name="Wu L."/>
            <person name="Ma J."/>
        </authorList>
    </citation>
    <scope>NUCLEOTIDE SEQUENCE [LARGE SCALE GENOMIC DNA]</scope>
    <source>
        <strain evidence="4">KCTC 12848</strain>
    </source>
</reference>
<proteinExistence type="predicted"/>
<comment type="caution">
    <text evidence="3">The sequence shown here is derived from an EMBL/GenBank/DDBJ whole genome shotgun (WGS) entry which is preliminary data.</text>
</comment>
<organism evidence="3 4">
    <name type="scientific">Microbulbifer halophilus</name>
    <dbReference type="NCBI Taxonomy" id="453963"/>
    <lineage>
        <taxon>Bacteria</taxon>
        <taxon>Pseudomonadati</taxon>
        <taxon>Pseudomonadota</taxon>
        <taxon>Gammaproteobacteria</taxon>
        <taxon>Cellvibrionales</taxon>
        <taxon>Microbulbiferaceae</taxon>
        <taxon>Microbulbifer</taxon>
    </lineage>
</organism>